<organism evidence="3 4">
    <name type="scientific">Streptomyces montanus</name>
    <dbReference type="NCBI Taxonomy" id="2580423"/>
    <lineage>
        <taxon>Bacteria</taxon>
        <taxon>Bacillati</taxon>
        <taxon>Actinomycetota</taxon>
        <taxon>Actinomycetes</taxon>
        <taxon>Kitasatosporales</taxon>
        <taxon>Streptomycetaceae</taxon>
        <taxon>Streptomyces</taxon>
    </lineage>
</organism>
<comment type="caution">
    <text evidence="3">The sequence shown here is derived from an EMBL/GenBank/DDBJ whole genome shotgun (WGS) entry which is preliminary data.</text>
</comment>
<accession>A0A5R9FQ27</accession>
<feature type="transmembrane region" description="Helical" evidence="2">
    <location>
        <begin position="40"/>
        <end position="70"/>
    </location>
</feature>
<dbReference type="Proteomes" id="UP000305906">
    <property type="component" value="Unassembled WGS sequence"/>
</dbReference>
<evidence type="ECO:0000256" key="1">
    <source>
        <dbReference type="SAM" id="MobiDB-lite"/>
    </source>
</evidence>
<evidence type="ECO:0000256" key="2">
    <source>
        <dbReference type="SAM" id="Phobius"/>
    </source>
</evidence>
<gene>
    <name evidence="3" type="ORF">FE633_10725</name>
</gene>
<keyword evidence="2" id="KW-0472">Membrane</keyword>
<feature type="region of interest" description="Disordered" evidence="1">
    <location>
        <begin position="116"/>
        <end position="173"/>
    </location>
</feature>
<dbReference type="AlphaFoldDB" id="A0A5R9FQ27"/>
<protein>
    <submittedName>
        <fullName evidence="3">Uncharacterized protein</fullName>
    </submittedName>
</protein>
<evidence type="ECO:0000313" key="4">
    <source>
        <dbReference type="Proteomes" id="UP000305906"/>
    </source>
</evidence>
<reference evidence="3 4" key="1">
    <citation type="submission" date="2019-05" db="EMBL/GenBank/DDBJ databases">
        <title>Streptomyces sp. NEAU-C151, a novel actinomycete isolated from soil.</title>
        <authorList>
            <person name="Han L."/>
            <person name="Jiang H."/>
        </authorList>
    </citation>
    <scope>NUCLEOTIDE SEQUENCE [LARGE SCALE GENOMIC DNA]</scope>
    <source>
        <strain evidence="3 4">NEAU-C151</strain>
    </source>
</reference>
<proteinExistence type="predicted"/>
<keyword evidence="2" id="KW-0812">Transmembrane</keyword>
<name>A0A5R9FQ27_9ACTN</name>
<keyword evidence="2" id="KW-1133">Transmembrane helix</keyword>
<sequence>MQVLTWALILLGMLLCAVPPAVISDPRIPIFRLRKGRLAGALAAGCVLLSVTIGWYALVSVMLTPVAVLLQVAADRGRARTTSASTPTAWVMKAPTYRDPATRTLLITRADHAANSKPHGRVVGRGIQVADADPSEGRERISNSVGNELGAEPNLRRSTSSVGAPNRGGDQHS</sequence>
<dbReference type="EMBL" id="VBZC01000010">
    <property type="protein sequence ID" value="TLS46022.1"/>
    <property type="molecule type" value="Genomic_DNA"/>
</dbReference>
<evidence type="ECO:0000313" key="3">
    <source>
        <dbReference type="EMBL" id="TLS46022.1"/>
    </source>
</evidence>
<keyword evidence="4" id="KW-1185">Reference proteome</keyword>
<dbReference type="RefSeq" id="WP_138044890.1">
    <property type="nucleotide sequence ID" value="NZ_VBZC01000010.1"/>
</dbReference>